<dbReference type="Gene3D" id="3.90.1720.10">
    <property type="entry name" value="endopeptidase domain like (from Nostoc punctiforme)"/>
    <property type="match status" value="1"/>
</dbReference>
<evidence type="ECO:0000256" key="1">
    <source>
        <dbReference type="ARBA" id="ARBA00007074"/>
    </source>
</evidence>
<feature type="domain" description="NlpC/P60" evidence="6">
    <location>
        <begin position="35"/>
        <end position="169"/>
    </location>
</feature>
<dbReference type="PROSITE" id="PS51935">
    <property type="entry name" value="NLPC_P60"/>
    <property type="match status" value="1"/>
</dbReference>
<dbReference type="SUPFAM" id="SSF54001">
    <property type="entry name" value="Cysteine proteinases"/>
    <property type="match status" value="1"/>
</dbReference>
<evidence type="ECO:0000259" key="6">
    <source>
        <dbReference type="PROSITE" id="PS51935"/>
    </source>
</evidence>
<keyword evidence="8" id="KW-1185">Reference proteome</keyword>
<dbReference type="STRING" id="913774.A0A0C3DEI7"/>
<protein>
    <recommendedName>
        <fullName evidence="6">NlpC/P60 domain-containing protein</fullName>
    </recommendedName>
</protein>
<dbReference type="InterPro" id="IPR038765">
    <property type="entry name" value="Papain-like_cys_pep_sf"/>
</dbReference>
<sequence length="169" mass="18118">MKFLNLAVIFAAGALTMPTAPEMITPEVEARELEKRTGSGIVAAAEKEKGIPYVYGGGGCKGPSKGGFDCSGLTQFAVCKAQGKTIPRTAQTQYHSTMGKRYPRSQAKEGDLLFWATNGDCTSKVVHTGIYIKPGLMINAAHTGTPVREESIWTSSGGEEICPDVVRFW</sequence>
<evidence type="ECO:0000313" key="8">
    <source>
        <dbReference type="Proteomes" id="UP000054321"/>
    </source>
</evidence>
<dbReference type="InParanoid" id="A0A0C3DEI7"/>
<dbReference type="GO" id="GO:0006508">
    <property type="term" value="P:proteolysis"/>
    <property type="evidence" value="ECO:0007669"/>
    <property type="project" value="UniProtKB-KW"/>
</dbReference>
<feature type="signal peptide" evidence="5">
    <location>
        <begin position="1"/>
        <end position="16"/>
    </location>
</feature>
<keyword evidence="4" id="KW-0788">Thiol protease</keyword>
<reference evidence="8" key="2">
    <citation type="submission" date="2015-01" db="EMBL/GenBank/DDBJ databases">
        <title>Evolutionary Origins and Diversification of the Mycorrhizal Mutualists.</title>
        <authorList>
            <consortium name="DOE Joint Genome Institute"/>
            <consortium name="Mycorrhizal Genomics Consortium"/>
            <person name="Kohler A."/>
            <person name="Kuo A."/>
            <person name="Nagy L.G."/>
            <person name="Floudas D."/>
            <person name="Copeland A."/>
            <person name="Barry K.W."/>
            <person name="Cichocki N."/>
            <person name="Veneault-Fourrey C."/>
            <person name="LaButti K."/>
            <person name="Lindquist E.A."/>
            <person name="Lipzen A."/>
            <person name="Lundell T."/>
            <person name="Morin E."/>
            <person name="Murat C."/>
            <person name="Riley R."/>
            <person name="Ohm R."/>
            <person name="Sun H."/>
            <person name="Tunlid A."/>
            <person name="Henrissat B."/>
            <person name="Grigoriev I.V."/>
            <person name="Hibbett D.S."/>
            <person name="Martin F."/>
        </authorList>
    </citation>
    <scope>NUCLEOTIDE SEQUENCE [LARGE SCALE GENOMIC DNA]</scope>
    <source>
        <strain evidence="8">Zn</strain>
    </source>
</reference>
<dbReference type="OrthoDB" id="2251794at2759"/>
<dbReference type="HOGENOM" id="CLU_066031_1_0_1"/>
<evidence type="ECO:0000256" key="4">
    <source>
        <dbReference type="ARBA" id="ARBA00022807"/>
    </source>
</evidence>
<comment type="similarity">
    <text evidence="1">Belongs to the peptidase C40 family.</text>
</comment>
<reference evidence="7 8" key="1">
    <citation type="submission" date="2014-04" db="EMBL/GenBank/DDBJ databases">
        <authorList>
            <consortium name="DOE Joint Genome Institute"/>
            <person name="Kuo A."/>
            <person name="Martino E."/>
            <person name="Perotto S."/>
            <person name="Kohler A."/>
            <person name="Nagy L.G."/>
            <person name="Floudas D."/>
            <person name="Copeland A."/>
            <person name="Barry K.W."/>
            <person name="Cichocki N."/>
            <person name="Veneault-Fourrey C."/>
            <person name="LaButti K."/>
            <person name="Lindquist E.A."/>
            <person name="Lipzen A."/>
            <person name="Lundell T."/>
            <person name="Morin E."/>
            <person name="Murat C."/>
            <person name="Sun H."/>
            <person name="Tunlid A."/>
            <person name="Henrissat B."/>
            <person name="Grigoriev I.V."/>
            <person name="Hibbett D.S."/>
            <person name="Martin F."/>
            <person name="Nordberg H.P."/>
            <person name="Cantor M.N."/>
            <person name="Hua S.X."/>
        </authorList>
    </citation>
    <scope>NUCLEOTIDE SEQUENCE [LARGE SCALE GENOMIC DNA]</scope>
    <source>
        <strain evidence="7 8">Zn</strain>
    </source>
</reference>
<accession>A0A0C3DEI7</accession>
<feature type="chain" id="PRO_5002176586" description="NlpC/P60 domain-containing protein" evidence="5">
    <location>
        <begin position="17"/>
        <end position="169"/>
    </location>
</feature>
<organism evidence="7 8">
    <name type="scientific">Oidiodendron maius (strain Zn)</name>
    <dbReference type="NCBI Taxonomy" id="913774"/>
    <lineage>
        <taxon>Eukaryota</taxon>
        <taxon>Fungi</taxon>
        <taxon>Dikarya</taxon>
        <taxon>Ascomycota</taxon>
        <taxon>Pezizomycotina</taxon>
        <taxon>Leotiomycetes</taxon>
        <taxon>Leotiomycetes incertae sedis</taxon>
        <taxon>Myxotrichaceae</taxon>
        <taxon>Oidiodendron</taxon>
    </lineage>
</organism>
<dbReference type="InterPro" id="IPR051794">
    <property type="entry name" value="PG_Endopeptidase_C40"/>
</dbReference>
<gene>
    <name evidence="7" type="ORF">OIDMADRAFT_180630</name>
</gene>
<evidence type="ECO:0000256" key="2">
    <source>
        <dbReference type="ARBA" id="ARBA00022670"/>
    </source>
</evidence>
<name>A0A0C3DEI7_OIDMZ</name>
<dbReference type="GO" id="GO:0008234">
    <property type="term" value="F:cysteine-type peptidase activity"/>
    <property type="evidence" value="ECO:0007669"/>
    <property type="project" value="UniProtKB-KW"/>
</dbReference>
<dbReference type="InterPro" id="IPR000064">
    <property type="entry name" value="NLP_P60_dom"/>
</dbReference>
<dbReference type="Pfam" id="PF00877">
    <property type="entry name" value="NLPC_P60"/>
    <property type="match status" value="1"/>
</dbReference>
<keyword evidence="3" id="KW-0378">Hydrolase</keyword>
<proteinExistence type="inferred from homology"/>
<keyword evidence="2" id="KW-0645">Protease</keyword>
<dbReference type="EMBL" id="KN832877">
    <property type="protein sequence ID" value="KIN00388.1"/>
    <property type="molecule type" value="Genomic_DNA"/>
</dbReference>
<evidence type="ECO:0000256" key="3">
    <source>
        <dbReference type="ARBA" id="ARBA00022801"/>
    </source>
</evidence>
<keyword evidence="5" id="KW-0732">Signal</keyword>
<dbReference type="Proteomes" id="UP000054321">
    <property type="component" value="Unassembled WGS sequence"/>
</dbReference>
<evidence type="ECO:0000313" key="7">
    <source>
        <dbReference type="EMBL" id="KIN00388.1"/>
    </source>
</evidence>
<dbReference type="PANTHER" id="PTHR47359">
    <property type="entry name" value="PEPTIDOGLYCAN DL-ENDOPEPTIDASE CWLO"/>
    <property type="match status" value="1"/>
</dbReference>
<dbReference type="AlphaFoldDB" id="A0A0C3DEI7"/>
<dbReference type="PANTHER" id="PTHR47359:SF3">
    <property type="entry name" value="NLP_P60 DOMAIN-CONTAINING PROTEIN-RELATED"/>
    <property type="match status" value="1"/>
</dbReference>
<evidence type="ECO:0000256" key="5">
    <source>
        <dbReference type="SAM" id="SignalP"/>
    </source>
</evidence>